<evidence type="ECO:0000313" key="2">
    <source>
        <dbReference type="Proteomes" id="UP000276834"/>
    </source>
</evidence>
<feature type="non-terminal residue" evidence="1">
    <location>
        <position position="115"/>
    </location>
</feature>
<dbReference type="AlphaFoldDB" id="A0A3L8SSJ7"/>
<organism evidence="1 2">
    <name type="scientific">Chloebia gouldiae</name>
    <name type="common">Gouldian finch</name>
    <name type="synonym">Erythrura gouldiae</name>
    <dbReference type="NCBI Taxonomy" id="44316"/>
    <lineage>
        <taxon>Eukaryota</taxon>
        <taxon>Metazoa</taxon>
        <taxon>Chordata</taxon>
        <taxon>Craniata</taxon>
        <taxon>Vertebrata</taxon>
        <taxon>Euteleostomi</taxon>
        <taxon>Archelosauria</taxon>
        <taxon>Archosauria</taxon>
        <taxon>Dinosauria</taxon>
        <taxon>Saurischia</taxon>
        <taxon>Theropoda</taxon>
        <taxon>Coelurosauria</taxon>
        <taxon>Aves</taxon>
        <taxon>Neognathae</taxon>
        <taxon>Neoaves</taxon>
        <taxon>Telluraves</taxon>
        <taxon>Australaves</taxon>
        <taxon>Passeriformes</taxon>
        <taxon>Passeroidea</taxon>
        <taxon>Passeridae</taxon>
        <taxon>Chloebia</taxon>
    </lineage>
</organism>
<proteinExistence type="predicted"/>
<protein>
    <submittedName>
        <fullName evidence="1">Uncharacterized protein</fullName>
    </submittedName>
</protein>
<evidence type="ECO:0000313" key="1">
    <source>
        <dbReference type="EMBL" id="RLW07686.1"/>
    </source>
</evidence>
<sequence length="115" mass="13143">MVAWGKQHCCVGRIQEIFLRFRIVQAVLLLQLFLATASKDQEDFLGRYKAVFKTACEDPWSMSSRISLHPLKEFLVCVHLKLYSSDSPWTAYVYAEKTLHANLSANKYDLGLTGD</sequence>
<dbReference type="Proteomes" id="UP000276834">
    <property type="component" value="Unassembled WGS sequence"/>
</dbReference>
<dbReference type="EMBL" id="QUSF01000007">
    <property type="protein sequence ID" value="RLW07686.1"/>
    <property type="molecule type" value="Genomic_DNA"/>
</dbReference>
<reference evidence="1 2" key="1">
    <citation type="journal article" date="2018" name="Proc. R. Soc. B">
        <title>A non-coding region near Follistatin controls head colour polymorphism in the Gouldian finch.</title>
        <authorList>
            <person name="Toomey M.B."/>
            <person name="Marques C.I."/>
            <person name="Andrade P."/>
            <person name="Araujo P.M."/>
            <person name="Sabatino S."/>
            <person name="Gazda M.A."/>
            <person name="Afonso S."/>
            <person name="Lopes R.J."/>
            <person name="Corbo J.C."/>
            <person name="Carneiro M."/>
        </authorList>
    </citation>
    <scope>NUCLEOTIDE SEQUENCE [LARGE SCALE GENOMIC DNA]</scope>
    <source>
        <strain evidence="1">Red01</strain>
        <tissue evidence="1">Muscle</tissue>
    </source>
</reference>
<name>A0A3L8SSJ7_CHLGU</name>
<comment type="caution">
    <text evidence="1">The sequence shown here is derived from an EMBL/GenBank/DDBJ whole genome shotgun (WGS) entry which is preliminary data.</text>
</comment>
<accession>A0A3L8SSJ7</accession>
<keyword evidence="2" id="KW-1185">Reference proteome</keyword>
<gene>
    <name evidence="1" type="ORF">DV515_00003642</name>
</gene>